<evidence type="ECO:0000259" key="3">
    <source>
        <dbReference type="PROSITE" id="PS51272"/>
    </source>
</evidence>
<feature type="domain" description="SLH" evidence="3">
    <location>
        <begin position="919"/>
        <end position="976"/>
    </location>
</feature>
<feature type="domain" description="SLH" evidence="3">
    <location>
        <begin position="810"/>
        <end position="873"/>
    </location>
</feature>
<dbReference type="Gene3D" id="3.90.930.1">
    <property type="match status" value="1"/>
</dbReference>
<keyword evidence="1" id="KW-0677">Repeat</keyword>
<proteinExistence type="predicted"/>
<dbReference type="RefSeq" id="WP_186964273.1">
    <property type="nucleotide sequence ID" value="NZ_JACOPR010000010.1"/>
</dbReference>
<dbReference type="InterPro" id="IPR001119">
    <property type="entry name" value="SLH_dom"/>
</dbReference>
<accession>A0ABR7HWE1</accession>
<evidence type="ECO:0000313" key="5">
    <source>
        <dbReference type="Proteomes" id="UP000660021"/>
    </source>
</evidence>
<reference evidence="4 5" key="1">
    <citation type="submission" date="2020-08" db="EMBL/GenBank/DDBJ databases">
        <title>Genome public.</title>
        <authorList>
            <person name="Liu C."/>
            <person name="Sun Q."/>
        </authorList>
    </citation>
    <scope>NUCLEOTIDE SEQUENCE [LARGE SCALE GENOMIC DNA]</scope>
    <source>
        <strain evidence="4 5">New-38</strain>
    </source>
</reference>
<gene>
    <name evidence="4" type="ORF">H8S34_13530</name>
</gene>
<feature type="region of interest" description="Disordered" evidence="2">
    <location>
        <begin position="621"/>
        <end position="704"/>
    </location>
</feature>
<dbReference type="PROSITE" id="PS51272">
    <property type="entry name" value="SLH"/>
    <property type="match status" value="2"/>
</dbReference>
<feature type="compositionally biased region" description="Polar residues" evidence="2">
    <location>
        <begin position="652"/>
        <end position="704"/>
    </location>
</feature>
<dbReference type="Gene3D" id="2.160.20.110">
    <property type="match status" value="1"/>
</dbReference>
<evidence type="ECO:0000256" key="1">
    <source>
        <dbReference type="ARBA" id="ARBA00022737"/>
    </source>
</evidence>
<name>A0ABR7HWE1_9FIRM</name>
<dbReference type="Proteomes" id="UP000660021">
    <property type="component" value="Unassembled WGS sequence"/>
</dbReference>
<protein>
    <submittedName>
        <fullName evidence="4">S-layer homology domain-containing protein</fullName>
    </submittedName>
</protein>
<keyword evidence="5" id="KW-1185">Reference proteome</keyword>
<sequence>MCKAVSDDWKDNADVAWFTGSETQYILSTPEELAGLAQLVNQGESFQGKTILLGADMNLGNREWTPIGGGGSGKQFQGTFDGDGHTISNLKITRGLSYTDKNISIGFFGATQGGVVKNFTLHNVDVTGSGRVAAVVGGDANVESGITNVHVTGSIQISGYWYVGAILGNGYTSISDCSVVGDGAETSFVSITGGYAGGIVGFMGEGNCVTSGCTVRDLTVQGAHNGIGGVSGILHYGNTIQDCTAENVVVWQTVTPEEDGRIYAGAFAGTFLDNGGKTPPTLENCEFTGEIYSGPDRQDILEAERYVGSLWYGAHPPATVNIAGCTIHMPAVAQVNGQSYSDLSRAAEAAKPGDTISLLRDITSSTWSTIRNLSGITLEGNGHVLTLNTQAFQSNGGNTFRNFTLDLTGSADGYGIGAASGDVFQNVSFLSGKDLSYGIFISGTDNDHETVTVDNCTFDGMSHAIYDDKEGKLESLIVTNSTLKGGACLILCAPQGQFTGNTLDGTKLSIAGNDQNVTGNTLRNGSSISFYQDGSIFTGNHILSGSYLEFVQDNDQNWDLRDNDFGEEIILTTEVETVSVILPTLEKTGYTFAGWREGETTFLGGVPCSLTQSMTLTAQWEKTSSAGSGGGSSSGTSGSDHKTETTVHPDGSITTIVTQPNGTVTETTTDPQGNKTQTVTKPDGSSQTTVSNQNGASSVVTTDKTGQVDAQVTLPSTVVEDAAQMGEAVALPMPGVSATNDRENAPTVSVILPSGTSAKVEIPVSNVPPGTVAIIIKEDGTEEIVKNSIPTQTGVTITLENGETVKIVDNSKRFEDVEDSYWGSAYIDFTSSREIFSGTSQTTFTPEQPMTRAMLVTVLAAYDGADISVSSGSWYEAGQQWAVEKGISDGSDMEEILTREQLAVMLWNYAGKPASSGDVSAYADGSDTSAWATQAMAWAVEQELISGMGNGSLAPQGSATRVQVAAILYHFISRMG</sequence>
<comment type="caution">
    <text evidence="4">The sequence shown here is derived from an EMBL/GenBank/DDBJ whole genome shotgun (WGS) entry which is preliminary data.</text>
</comment>
<dbReference type="Pfam" id="PF00395">
    <property type="entry name" value="SLH"/>
    <property type="match status" value="2"/>
</dbReference>
<organism evidence="4 5">
    <name type="scientific">Pseudoflavonifractor hominis</name>
    <dbReference type="NCBI Taxonomy" id="2763059"/>
    <lineage>
        <taxon>Bacteria</taxon>
        <taxon>Bacillati</taxon>
        <taxon>Bacillota</taxon>
        <taxon>Clostridia</taxon>
        <taxon>Eubacteriales</taxon>
        <taxon>Oscillospiraceae</taxon>
        <taxon>Pseudoflavonifractor</taxon>
    </lineage>
</organism>
<dbReference type="SUPFAM" id="SSF51126">
    <property type="entry name" value="Pectin lyase-like"/>
    <property type="match status" value="2"/>
</dbReference>
<evidence type="ECO:0000313" key="4">
    <source>
        <dbReference type="EMBL" id="MBC5731840.1"/>
    </source>
</evidence>
<dbReference type="EMBL" id="JACOPR010000010">
    <property type="protein sequence ID" value="MBC5731840.1"/>
    <property type="molecule type" value="Genomic_DNA"/>
</dbReference>
<dbReference type="InterPro" id="IPR011050">
    <property type="entry name" value="Pectin_lyase_fold/virulence"/>
</dbReference>
<evidence type="ECO:0000256" key="2">
    <source>
        <dbReference type="SAM" id="MobiDB-lite"/>
    </source>
</evidence>